<evidence type="ECO:0000256" key="6">
    <source>
        <dbReference type="ARBA" id="ARBA00023136"/>
    </source>
</evidence>
<evidence type="ECO:0000313" key="10">
    <source>
        <dbReference type="Proteomes" id="UP001594351"/>
    </source>
</evidence>
<keyword evidence="5 7" id="KW-1133">Transmembrane helix</keyword>
<evidence type="ECO:0000256" key="1">
    <source>
        <dbReference type="ARBA" id="ARBA00004141"/>
    </source>
</evidence>
<dbReference type="Proteomes" id="UP001594351">
    <property type="component" value="Unassembled WGS sequence"/>
</dbReference>
<evidence type="ECO:0000256" key="2">
    <source>
        <dbReference type="ARBA" id="ARBA00006464"/>
    </source>
</evidence>
<dbReference type="InterPro" id="IPR036291">
    <property type="entry name" value="NAD(P)-bd_dom_sf"/>
</dbReference>
<comment type="similarity">
    <text evidence="2">Belongs to the bacterial sugar transferase family.</text>
</comment>
<keyword evidence="3 9" id="KW-0808">Transferase</keyword>
<sequence>MLKRRNQLIASLFIFSDLIVTYISLLLAYYLRFHLPTLKALFEIQHIPPLSDFIKWGYMASIGIIWMIVFHFNGLYKAKRGHSMIDEVFSIISSVILSTIILLGIIFFYRKPSYDISRSLIIIFFFLDILFVSAFRVSLRSFLRSLRKKGFNQRNVLVVGAGELGVTFLRILKKHTYLGLQVIGFIDDDETKIGKEIDGVKVLGNLDQTSAIIEELLPDQLYIALPHWAHKRTVQILASVQKECIAIKLIPDLLGYVTLKASVEDLDGLPIINISESPFDGWNGMLKRLMDVILSIVGIIVTLPLSLIISLLIKLTSRGPVFYQQERMGVDGKPFMIYKFRSMVSDAEEKTGPTFAQKNDPRITTIGSFLRRYSIDELPQLLNVLKGDMSLVGPRPERPLFVKQFRDQIPQYMLRHKVKAGMTGWAQIHGLRGSSTSMEKRVEYDIYYIKNWSLKLDVIILLLTLIKFRRLIENAY</sequence>
<dbReference type="PANTHER" id="PTHR30576:SF0">
    <property type="entry name" value="UNDECAPRENYL-PHOSPHATE N-ACETYLGALACTOSAMINYL 1-PHOSPHATE TRANSFERASE-RELATED"/>
    <property type="match status" value="1"/>
</dbReference>
<dbReference type="NCBIfam" id="TIGR03025">
    <property type="entry name" value="EPS_sugtrans"/>
    <property type="match status" value="1"/>
</dbReference>
<evidence type="ECO:0000256" key="7">
    <source>
        <dbReference type="SAM" id="Phobius"/>
    </source>
</evidence>
<dbReference type="NCBIfam" id="TIGR03023">
    <property type="entry name" value="WcaJ_sugtrans"/>
    <property type="match status" value="1"/>
</dbReference>
<comment type="subcellular location">
    <subcellularLocation>
        <location evidence="1">Membrane</location>
        <topology evidence="1">Multi-pass membrane protein</topology>
    </subcellularLocation>
</comment>
<comment type="caution">
    <text evidence="9">The sequence shown here is derived from an EMBL/GenBank/DDBJ whole genome shotgun (WGS) entry which is preliminary data.</text>
</comment>
<evidence type="ECO:0000256" key="5">
    <source>
        <dbReference type="ARBA" id="ARBA00022989"/>
    </source>
</evidence>
<evidence type="ECO:0000256" key="3">
    <source>
        <dbReference type="ARBA" id="ARBA00022679"/>
    </source>
</evidence>
<dbReference type="InterPro" id="IPR017473">
    <property type="entry name" value="Undecaprenyl-P_gluc_Ptfrase"/>
</dbReference>
<gene>
    <name evidence="9" type="ORF">ACFL27_09860</name>
</gene>
<feature type="transmembrane region" description="Helical" evidence="7">
    <location>
        <begin position="88"/>
        <end position="109"/>
    </location>
</feature>
<keyword evidence="10" id="KW-1185">Reference proteome</keyword>
<accession>A0ABV6YWQ1</accession>
<reference evidence="9 10" key="1">
    <citation type="submission" date="2024-09" db="EMBL/GenBank/DDBJ databases">
        <title>Laminarin stimulates single cell rates of sulfate reduction while oxygen inhibits transcriptomic activity in coastal marine sediment.</title>
        <authorList>
            <person name="Lindsay M."/>
            <person name="Orcutt B."/>
            <person name="Emerson D."/>
            <person name="Stepanauskas R."/>
            <person name="D'Angelo T."/>
        </authorList>
    </citation>
    <scope>NUCLEOTIDE SEQUENCE [LARGE SCALE GENOMIC DNA]</scope>
    <source>
        <strain evidence="9">SAG AM-311-K15</strain>
    </source>
</reference>
<dbReference type="EMBL" id="JBHPBY010000102">
    <property type="protein sequence ID" value="MFC1850483.1"/>
    <property type="molecule type" value="Genomic_DNA"/>
</dbReference>
<dbReference type="InterPro" id="IPR017475">
    <property type="entry name" value="EPS_sugar_tfrase"/>
</dbReference>
<keyword evidence="6 7" id="KW-0472">Membrane</keyword>
<proteinExistence type="inferred from homology"/>
<dbReference type="EC" id="2.7.8.31" evidence="9"/>
<feature type="transmembrane region" description="Helical" evidence="7">
    <location>
        <begin position="121"/>
        <end position="139"/>
    </location>
</feature>
<keyword evidence="4 7" id="KW-0812">Transmembrane</keyword>
<dbReference type="GO" id="GO:0089702">
    <property type="term" value="F:undecaprenyl-phosphate glucose phosphotransferase activity"/>
    <property type="evidence" value="ECO:0007669"/>
    <property type="project" value="UniProtKB-EC"/>
</dbReference>
<name>A0ABV6YWQ1_UNCC1</name>
<evidence type="ECO:0000259" key="8">
    <source>
        <dbReference type="Pfam" id="PF02397"/>
    </source>
</evidence>
<dbReference type="PANTHER" id="PTHR30576">
    <property type="entry name" value="COLANIC BIOSYNTHESIS UDP-GLUCOSE LIPID CARRIER TRANSFERASE"/>
    <property type="match status" value="1"/>
</dbReference>
<dbReference type="Gene3D" id="3.40.50.720">
    <property type="entry name" value="NAD(P)-binding Rossmann-like Domain"/>
    <property type="match status" value="1"/>
</dbReference>
<feature type="transmembrane region" description="Helical" evidence="7">
    <location>
        <begin position="292"/>
        <end position="313"/>
    </location>
</feature>
<dbReference type="SUPFAM" id="SSF51735">
    <property type="entry name" value="NAD(P)-binding Rossmann-fold domains"/>
    <property type="match status" value="1"/>
</dbReference>
<dbReference type="InterPro" id="IPR003362">
    <property type="entry name" value="Bact_transf"/>
</dbReference>
<feature type="domain" description="Bacterial sugar transferase" evidence="8">
    <location>
        <begin position="287"/>
        <end position="467"/>
    </location>
</feature>
<dbReference type="Pfam" id="PF13727">
    <property type="entry name" value="CoA_binding_3"/>
    <property type="match status" value="1"/>
</dbReference>
<dbReference type="Pfam" id="PF02397">
    <property type="entry name" value="Bac_transf"/>
    <property type="match status" value="1"/>
</dbReference>
<feature type="transmembrane region" description="Helical" evidence="7">
    <location>
        <begin position="12"/>
        <end position="31"/>
    </location>
</feature>
<organism evidence="9 10">
    <name type="scientific">candidate division CSSED10-310 bacterium</name>
    <dbReference type="NCBI Taxonomy" id="2855610"/>
    <lineage>
        <taxon>Bacteria</taxon>
        <taxon>Bacteria division CSSED10-310</taxon>
    </lineage>
</organism>
<feature type="transmembrane region" description="Helical" evidence="7">
    <location>
        <begin position="56"/>
        <end position="76"/>
    </location>
</feature>
<protein>
    <submittedName>
        <fullName evidence="9">Undecaprenyl-phosphate glucose phosphotransferase</fullName>
        <ecNumber evidence="9">2.7.8.31</ecNumber>
    </submittedName>
</protein>
<evidence type="ECO:0000313" key="9">
    <source>
        <dbReference type="EMBL" id="MFC1850483.1"/>
    </source>
</evidence>
<evidence type="ECO:0000256" key="4">
    <source>
        <dbReference type="ARBA" id="ARBA00022692"/>
    </source>
</evidence>